<feature type="chain" id="PRO_5035283202" evidence="1">
    <location>
        <begin position="19"/>
        <end position="245"/>
    </location>
</feature>
<evidence type="ECO:0000313" key="3">
    <source>
        <dbReference type="Proteomes" id="UP000719412"/>
    </source>
</evidence>
<organism evidence="2 3">
    <name type="scientific">Tenebrio molitor</name>
    <name type="common">Yellow mealworm beetle</name>
    <dbReference type="NCBI Taxonomy" id="7067"/>
    <lineage>
        <taxon>Eukaryota</taxon>
        <taxon>Metazoa</taxon>
        <taxon>Ecdysozoa</taxon>
        <taxon>Arthropoda</taxon>
        <taxon>Hexapoda</taxon>
        <taxon>Insecta</taxon>
        <taxon>Pterygota</taxon>
        <taxon>Neoptera</taxon>
        <taxon>Endopterygota</taxon>
        <taxon>Coleoptera</taxon>
        <taxon>Polyphaga</taxon>
        <taxon>Cucujiformia</taxon>
        <taxon>Tenebrionidae</taxon>
        <taxon>Tenebrio</taxon>
    </lineage>
</organism>
<reference evidence="2" key="1">
    <citation type="journal article" date="2020" name="J Insects Food Feed">
        <title>The yellow mealworm (Tenebrio molitor) genome: a resource for the emerging insects as food and feed industry.</title>
        <authorList>
            <person name="Eriksson T."/>
            <person name="Andere A."/>
            <person name="Kelstrup H."/>
            <person name="Emery V."/>
            <person name="Picard C."/>
        </authorList>
    </citation>
    <scope>NUCLEOTIDE SEQUENCE</scope>
    <source>
        <strain evidence="2">Stoneville</strain>
        <tissue evidence="2">Whole head</tissue>
    </source>
</reference>
<evidence type="ECO:0000313" key="2">
    <source>
        <dbReference type="EMBL" id="KAH0817444.1"/>
    </source>
</evidence>
<sequence length="245" mass="28586">MKTLLFLCVLCLVNFSNPVKLPSTFTKCDKRKIDFDDCLSEAIKNAISQLDKPMEEYNLPSFEPFFLPMMLPKRVKNGNFDNKFKNYKISGNTKITDLKATMNFEEKTMTMAITNPEVRFEFDYVTEGVMFLMPIDSSGSALVTAQNTTYMLTFTFEDYTKDKQNYFLVIDTKLEMDVQSMTFHFENLFKDKVLNEAFNRELGVKTKKVLEYNFPIYLDSYGQGYQRVFNNFLEKVPLTELFDGL</sequence>
<reference evidence="2" key="2">
    <citation type="submission" date="2021-08" db="EMBL/GenBank/DDBJ databases">
        <authorList>
            <person name="Eriksson T."/>
        </authorList>
    </citation>
    <scope>NUCLEOTIDE SEQUENCE</scope>
    <source>
        <strain evidence="2">Stoneville</strain>
        <tissue evidence="2">Whole head</tissue>
    </source>
</reference>
<comment type="caution">
    <text evidence="2">The sequence shown here is derived from an EMBL/GenBank/DDBJ whole genome shotgun (WGS) entry which is preliminary data.</text>
</comment>
<dbReference type="Gene3D" id="3.15.10.30">
    <property type="entry name" value="Haemolymph juvenile hormone binding protein"/>
    <property type="match status" value="1"/>
</dbReference>
<dbReference type="Pfam" id="PF06585">
    <property type="entry name" value="JHBP"/>
    <property type="match status" value="1"/>
</dbReference>
<protein>
    <submittedName>
        <fullName evidence="2">Uncharacterized protein</fullName>
    </submittedName>
</protein>
<keyword evidence="1" id="KW-0732">Signal</keyword>
<dbReference type="Proteomes" id="UP000719412">
    <property type="component" value="Unassembled WGS sequence"/>
</dbReference>
<dbReference type="EMBL" id="JABDTM020019464">
    <property type="protein sequence ID" value="KAH0817444.1"/>
    <property type="molecule type" value="Genomic_DNA"/>
</dbReference>
<dbReference type="SMART" id="SM00700">
    <property type="entry name" value="JHBP"/>
    <property type="match status" value="1"/>
</dbReference>
<name>A0A8J6HMP1_TENMO</name>
<dbReference type="InterPro" id="IPR010562">
    <property type="entry name" value="Haemolymph_juvenile_hormone-bd"/>
</dbReference>
<dbReference type="AlphaFoldDB" id="A0A8J6HMP1"/>
<evidence type="ECO:0000256" key="1">
    <source>
        <dbReference type="SAM" id="SignalP"/>
    </source>
</evidence>
<accession>A0A8J6HMP1</accession>
<proteinExistence type="predicted"/>
<dbReference type="PANTHER" id="PTHR11008">
    <property type="entry name" value="PROTEIN TAKEOUT-LIKE PROTEIN"/>
    <property type="match status" value="1"/>
</dbReference>
<keyword evidence="3" id="KW-1185">Reference proteome</keyword>
<gene>
    <name evidence="2" type="ORF">GEV33_005347</name>
</gene>
<dbReference type="InterPro" id="IPR038606">
    <property type="entry name" value="To_sf"/>
</dbReference>
<feature type="signal peptide" evidence="1">
    <location>
        <begin position="1"/>
        <end position="18"/>
    </location>
</feature>
<dbReference type="PANTHER" id="PTHR11008:SF32">
    <property type="entry name" value="CIRCADIAN CLOCK-CONTROLLED PROTEIN DAYWAKE-RELATED"/>
    <property type="match status" value="1"/>
</dbReference>
<dbReference type="GO" id="GO:0005615">
    <property type="term" value="C:extracellular space"/>
    <property type="evidence" value="ECO:0007669"/>
    <property type="project" value="TreeGrafter"/>
</dbReference>